<protein>
    <submittedName>
        <fullName evidence="1">DUF493 family protein</fullName>
    </submittedName>
</protein>
<dbReference type="EMBL" id="JBHTJM010000002">
    <property type="protein sequence ID" value="MFD0962880.1"/>
    <property type="molecule type" value="Genomic_DNA"/>
</dbReference>
<dbReference type="RefSeq" id="WP_377712989.1">
    <property type="nucleotide sequence ID" value="NZ_JBHTJM010000002.1"/>
</dbReference>
<dbReference type="InterPro" id="IPR007454">
    <property type="entry name" value="UPF0250_YbeD-like"/>
</dbReference>
<dbReference type="Gene3D" id="3.30.70.260">
    <property type="match status" value="1"/>
</dbReference>
<sequence>MTSKSEEFYKKLKAQLEDTTTFPTTYLYKFIVSTEGKQKEEVFGYFDNMGASINTKLSKNGKYTSISIQVSMKSADAIIEKYKEVSMVEGIISL</sequence>
<dbReference type="SUPFAM" id="SSF117991">
    <property type="entry name" value="YbeD/HP0495-like"/>
    <property type="match status" value="1"/>
</dbReference>
<dbReference type="Proteomes" id="UP001596997">
    <property type="component" value="Unassembled WGS sequence"/>
</dbReference>
<reference evidence="2" key="1">
    <citation type="journal article" date="2019" name="Int. J. Syst. Evol. Microbiol.">
        <title>The Global Catalogue of Microorganisms (GCM) 10K type strain sequencing project: providing services to taxonomists for standard genome sequencing and annotation.</title>
        <authorList>
            <consortium name="The Broad Institute Genomics Platform"/>
            <consortium name="The Broad Institute Genome Sequencing Center for Infectious Disease"/>
            <person name="Wu L."/>
            <person name="Ma J."/>
        </authorList>
    </citation>
    <scope>NUCLEOTIDE SEQUENCE [LARGE SCALE GENOMIC DNA]</scope>
    <source>
        <strain evidence="2">CCUG 62114</strain>
    </source>
</reference>
<comment type="caution">
    <text evidence="1">The sequence shown here is derived from an EMBL/GenBank/DDBJ whole genome shotgun (WGS) entry which is preliminary data.</text>
</comment>
<dbReference type="InterPro" id="IPR027471">
    <property type="entry name" value="YbeD-like_sf"/>
</dbReference>
<name>A0ABW3HZ88_9FLAO</name>
<organism evidence="1 2">
    <name type="scientific">Pseudofulvibacter geojedonensis</name>
    <dbReference type="NCBI Taxonomy" id="1123758"/>
    <lineage>
        <taxon>Bacteria</taxon>
        <taxon>Pseudomonadati</taxon>
        <taxon>Bacteroidota</taxon>
        <taxon>Flavobacteriia</taxon>
        <taxon>Flavobacteriales</taxon>
        <taxon>Flavobacteriaceae</taxon>
        <taxon>Pseudofulvibacter</taxon>
    </lineage>
</organism>
<proteinExistence type="predicted"/>
<gene>
    <name evidence="1" type="ORF">ACFQ1O_02555</name>
</gene>
<dbReference type="Pfam" id="PF04359">
    <property type="entry name" value="DUF493"/>
    <property type="match status" value="1"/>
</dbReference>
<accession>A0ABW3HZ88</accession>
<evidence type="ECO:0000313" key="1">
    <source>
        <dbReference type="EMBL" id="MFD0962880.1"/>
    </source>
</evidence>
<evidence type="ECO:0000313" key="2">
    <source>
        <dbReference type="Proteomes" id="UP001596997"/>
    </source>
</evidence>
<keyword evidence="2" id="KW-1185">Reference proteome</keyword>